<evidence type="ECO:0000313" key="2">
    <source>
        <dbReference type="Proteomes" id="UP001596435"/>
    </source>
</evidence>
<sequence length="109" mass="11850">MGRDYHFHREHAGCSVTVGVHLGGTRELELLVDGKAVAVERVHGHGAQVRALTTVLPTEPPRPIEVEVSLPGHVRGEPGSVLVDAGARLPMPEHEVPRRARLTEVSWYG</sequence>
<organism evidence="1 2">
    <name type="scientific">Kitasatospora paranensis</name>
    <dbReference type="NCBI Taxonomy" id="258053"/>
    <lineage>
        <taxon>Bacteria</taxon>
        <taxon>Bacillati</taxon>
        <taxon>Actinomycetota</taxon>
        <taxon>Actinomycetes</taxon>
        <taxon>Kitasatosporales</taxon>
        <taxon>Streptomycetaceae</taxon>
        <taxon>Kitasatospora</taxon>
    </lineage>
</organism>
<dbReference type="RefSeq" id="WP_380232012.1">
    <property type="nucleotide sequence ID" value="NZ_JBHSVH010000002.1"/>
</dbReference>
<keyword evidence="2" id="KW-1185">Reference proteome</keyword>
<proteinExistence type="predicted"/>
<name>A0ABW2G294_9ACTN</name>
<dbReference type="Proteomes" id="UP001596435">
    <property type="component" value="Unassembled WGS sequence"/>
</dbReference>
<accession>A0ABW2G294</accession>
<comment type="caution">
    <text evidence="1">The sequence shown here is derived from an EMBL/GenBank/DDBJ whole genome shotgun (WGS) entry which is preliminary data.</text>
</comment>
<protein>
    <submittedName>
        <fullName evidence="1">Uncharacterized protein</fullName>
    </submittedName>
</protein>
<reference evidence="2" key="1">
    <citation type="journal article" date="2019" name="Int. J. Syst. Evol. Microbiol.">
        <title>The Global Catalogue of Microorganisms (GCM) 10K type strain sequencing project: providing services to taxonomists for standard genome sequencing and annotation.</title>
        <authorList>
            <consortium name="The Broad Institute Genomics Platform"/>
            <consortium name="The Broad Institute Genome Sequencing Center for Infectious Disease"/>
            <person name="Wu L."/>
            <person name="Ma J."/>
        </authorList>
    </citation>
    <scope>NUCLEOTIDE SEQUENCE [LARGE SCALE GENOMIC DNA]</scope>
    <source>
        <strain evidence="2">CGMCC 1.12859</strain>
    </source>
</reference>
<evidence type="ECO:0000313" key="1">
    <source>
        <dbReference type="EMBL" id="MFC7182698.1"/>
    </source>
</evidence>
<gene>
    <name evidence="1" type="ORF">ACFQMG_24415</name>
</gene>
<dbReference type="EMBL" id="JBHTAJ010000051">
    <property type="protein sequence ID" value="MFC7182698.1"/>
    <property type="molecule type" value="Genomic_DNA"/>
</dbReference>